<reference evidence="3 4" key="2">
    <citation type="journal article" date="2007" name="PLoS Biol.">
        <title>Principles of genome evolution in the Drosophila melanogaster species group.</title>
        <authorList>
            <person name="Ranz J.M."/>
            <person name="Maurin D."/>
            <person name="Chan Y.S."/>
            <person name="von Grotthuss M."/>
            <person name="Hillier L.W."/>
            <person name="Roote J."/>
            <person name="Ashburner M."/>
            <person name="Bergman C.M."/>
        </authorList>
    </citation>
    <scope>NUCLEOTIDE SEQUENCE [LARGE SCALE GENOMIC DNA]</scope>
    <source>
        <strain evidence="4">Tai18E2 / Tucson 14021-0261.01</strain>
    </source>
</reference>
<evidence type="ECO:0000313" key="4">
    <source>
        <dbReference type="Proteomes" id="UP000002282"/>
    </source>
</evidence>
<feature type="chain" id="PRO_5002822333" evidence="2">
    <location>
        <begin position="21"/>
        <end position="89"/>
    </location>
</feature>
<accession>B4PNQ0</accession>
<feature type="region of interest" description="Disordered" evidence="1">
    <location>
        <begin position="23"/>
        <end position="42"/>
    </location>
</feature>
<dbReference type="Proteomes" id="UP000002282">
    <property type="component" value="Chromosome 3R"/>
</dbReference>
<keyword evidence="4" id="KW-1185">Reference proteome</keyword>
<feature type="compositionally biased region" description="Basic and acidic residues" evidence="1">
    <location>
        <begin position="23"/>
        <end position="40"/>
    </location>
</feature>
<dbReference type="KEGG" id="dya:Dyak_GE26168"/>
<keyword evidence="2" id="KW-0732">Signal</keyword>
<dbReference type="EMBL" id="CM000160">
    <property type="protein sequence ID" value="EDW97065.1"/>
    <property type="molecule type" value="Genomic_DNA"/>
</dbReference>
<gene>
    <name evidence="3" type="primary">Dyak\GE26168</name>
    <name evidence="3" type="synonym">dyak_GLEANR_9734</name>
    <name evidence="3" type="synonym">GE26168</name>
    <name evidence="3" type="ORF">Dyak_GE26168</name>
</gene>
<dbReference type="AlphaFoldDB" id="B4PNQ0"/>
<evidence type="ECO:0000256" key="2">
    <source>
        <dbReference type="SAM" id="SignalP"/>
    </source>
</evidence>
<proteinExistence type="predicted"/>
<dbReference type="HOGENOM" id="CLU_171319_0_0_1"/>
<dbReference type="OrthoDB" id="7870443at2759"/>
<evidence type="ECO:0000313" key="3">
    <source>
        <dbReference type="EMBL" id="EDW97065.1"/>
    </source>
</evidence>
<evidence type="ECO:0000256" key="1">
    <source>
        <dbReference type="SAM" id="MobiDB-lite"/>
    </source>
</evidence>
<feature type="signal peptide" evidence="2">
    <location>
        <begin position="1"/>
        <end position="20"/>
    </location>
</feature>
<protein>
    <submittedName>
        <fullName evidence="3">Uncharacterized protein</fullName>
    </submittedName>
</protein>
<dbReference type="eggNOG" id="ENOG502T15M">
    <property type="taxonomic scope" value="Eukaryota"/>
</dbReference>
<sequence length="89" mass="9597">MRFAILFGLIVCLALSLVVAEKETAKKSTDSPSVEKDTGKAVESGVRAKRQIVINPYGPPLGYGRYGYGGIYGRPYLGAYGPYYGPLYG</sequence>
<dbReference type="PhylomeDB" id="B4PNQ0"/>
<name>B4PNQ0_DROYA</name>
<organism evidence="3 4">
    <name type="scientific">Drosophila yakuba</name>
    <name type="common">Fruit fly</name>
    <dbReference type="NCBI Taxonomy" id="7245"/>
    <lineage>
        <taxon>Eukaryota</taxon>
        <taxon>Metazoa</taxon>
        <taxon>Ecdysozoa</taxon>
        <taxon>Arthropoda</taxon>
        <taxon>Hexapoda</taxon>
        <taxon>Insecta</taxon>
        <taxon>Pterygota</taxon>
        <taxon>Neoptera</taxon>
        <taxon>Endopterygota</taxon>
        <taxon>Diptera</taxon>
        <taxon>Brachycera</taxon>
        <taxon>Muscomorpha</taxon>
        <taxon>Ephydroidea</taxon>
        <taxon>Drosophilidae</taxon>
        <taxon>Drosophila</taxon>
        <taxon>Sophophora</taxon>
    </lineage>
</organism>
<reference evidence="3 4" key="1">
    <citation type="journal article" date="2007" name="Nature">
        <title>Evolution of genes and genomes on the Drosophila phylogeny.</title>
        <authorList>
            <consortium name="Drosophila 12 Genomes Consortium"/>
            <person name="Clark A.G."/>
            <person name="Eisen M.B."/>
            <person name="Smith D.R."/>
            <person name="Bergman C.M."/>
            <person name="Oliver B."/>
            <person name="Markow T.A."/>
            <person name="Kaufman T.C."/>
            <person name="Kellis M."/>
            <person name="Gelbart W."/>
            <person name="Iyer V.N."/>
            <person name="Pollard D.A."/>
            <person name="Sackton T.B."/>
            <person name="Larracuente A.M."/>
            <person name="Singh N.D."/>
            <person name="Abad J.P."/>
            <person name="Abt D.N."/>
            <person name="Adryan B."/>
            <person name="Aguade M."/>
            <person name="Akashi H."/>
            <person name="Anderson W.W."/>
            <person name="Aquadro C.F."/>
            <person name="Ardell D.H."/>
            <person name="Arguello R."/>
            <person name="Artieri C.G."/>
            <person name="Barbash D.A."/>
            <person name="Barker D."/>
            <person name="Barsanti P."/>
            <person name="Batterham P."/>
            <person name="Batzoglou S."/>
            <person name="Begun D."/>
            <person name="Bhutkar A."/>
            <person name="Blanco E."/>
            <person name="Bosak S.A."/>
            <person name="Bradley R.K."/>
            <person name="Brand A.D."/>
            <person name="Brent M.R."/>
            <person name="Brooks A.N."/>
            <person name="Brown R.H."/>
            <person name="Butlin R.K."/>
            <person name="Caggese C."/>
            <person name="Calvi B.R."/>
            <person name="Bernardo de Carvalho A."/>
            <person name="Caspi A."/>
            <person name="Castrezana S."/>
            <person name="Celniker S.E."/>
            <person name="Chang J.L."/>
            <person name="Chapple C."/>
            <person name="Chatterji S."/>
            <person name="Chinwalla A."/>
            <person name="Civetta A."/>
            <person name="Clifton S.W."/>
            <person name="Comeron J.M."/>
            <person name="Costello J.C."/>
            <person name="Coyne J.A."/>
            <person name="Daub J."/>
            <person name="David R.G."/>
            <person name="Delcher A.L."/>
            <person name="Delehaunty K."/>
            <person name="Do C.B."/>
            <person name="Ebling H."/>
            <person name="Edwards K."/>
            <person name="Eickbush T."/>
            <person name="Evans J.D."/>
            <person name="Filipski A."/>
            <person name="Findeiss S."/>
            <person name="Freyhult E."/>
            <person name="Fulton L."/>
            <person name="Fulton R."/>
            <person name="Garcia A.C."/>
            <person name="Gardiner A."/>
            <person name="Garfield D.A."/>
            <person name="Garvin B.E."/>
            <person name="Gibson G."/>
            <person name="Gilbert D."/>
            <person name="Gnerre S."/>
            <person name="Godfrey J."/>
            <person name="Good R."/>
            <person name="Gotea V."/>
            <person name="Gravely B."/>
            <person name="Greenberg A.J."/>
            <person name="Griffiths-Jones S."/>
            <person name="Gross S."/>
            <person name="Guigo R."/>
            <person name="Gustafson E.A."/>
            <person name="Haerty W."/>
            <person name="Hahn M.W."/>
            <person name="Halligan D.L."/>
            <person name="Halpern A.L."/>
            <person name="Halter G.M."/>
            <person name="Han M.V."/>
            <person name="Heger A."/>
            <person name="Hillier L."/>
            <person name="Hinrichs A.S."/>
            <person name="Holmes I."/>
            <person name="Hoskins R.A."/>
            <person name="Hubisz M.J."/>
            <person name="Hultmark D."/>
            <person name="Huntley M.A."/>
            <person name="Jaffe D.B."/>
            <person name="Jagadeeshan S."/>
            <person name="Jeck W.R."/>
            <person name="Johnson J."/>
            <person name="Jones C.D."/>
            <person name="Jordan W.C."/>
            <person name="Karpen G.H."/>
            <person name="Kataoka E."/>
            <person name="Keightley P.D."/>
            <person name="Kheradpour P."/>
            <person name="Kirkness E.F."/>
            <person name="Koerich L.B."/>
            <person name="Kristiansen K."/>
            <person name="Kudrna D."/>
            <person name="Kulathinal R.J."/>
            <person name="Kumar S."/>
            <person name="Kwok R."/>
            <person name="Lander E."/>
            <person name="Langley C.H."/>
            <person name="Lapoint R."/>
            <person name="Lazzaro B.P."/>
            <person name="Lee S.J."/>
            <person name="Levesque L."/>
            <person name="Li R."/>
            <person name="Lin C.F."/>
            <person name="Lin M.F."/>
            <person name="Lindblad-Toh K."/>
            <person name="Llopart A."/>
            <person name="Long M."/>
            <person name="Low L."/>
            <person name="Lozovsky E."/>
            <person name="Lu J."/>
            <person name="Luo M."/>
            <person name="Machado C.A."/>
            <person name="Makalowski W."/>
            <person name="Marzo M."/>
            <person name="Matsuda M."/>
            <person name="Matzkin L."/>
            <person name="McAllister B."/>
            <person name="McBride C.S."/>
            <person name="McKernan B."/>
            <person name="McKernan K."/>
            <person name="Mendez-Lago M."/>
            <person name="Minx P."/>
            <person name="Mollenhauer M.U."/>
            <person name="Montooth K."/>
            <person name="Mount S.M."/>
            <person name="Mu X."/>
            <person name="Myers E."/>
            <person name="Negre B."/>
            <person name="Newfeld S."/>
            <person name="Nielsen R."/>
            <person name="Noor M.A."/>
            <person name="O'Grady P."/>
            <person name="Pachter L."/>
            <person name="Papaceit M."/>
            <person name="Parisi M.J."/>
            <person name="Parisi M."/>
            <person name="Parts L."/>
            <person name="Pedersen J.S."/>
            <person name="Pesole G."/>
            <person name="Phillippy A.M."/>
            <person name="Ponting C.P."/>
            <person name="Pop M."/>
            <person name="Porcelli D."/>
            <person name="Powell J.R."/>
            <person name="Prohaska S."/>
            <person name="Pruitt K."/>
            <person name="Puig M."/>
            <person name="Quesneville H."/>
            <person name="Ram K.R."/>
            <person name="Rand D."/>
            <person name="Rasmussen M.D."/>
            <person name="Reed L.K."/>
            <person name="Reenan R."/>
            <person name="Reily A."/>
            <person name="Remington K.A."/>
            <person name="Rieger T.T."/>
            <person name="Ritchie M.G."/>
            <person name="Robin C."/>
            <person name="Rogers Y.H."/>
            <person name="Rohde C."/>
            <person name="Rozas J."/>
            <person name="Rubenfield M.J."/>
            <person name="Ruiz A."/>
            <person name="Russo S."/>
            <person name="Salzberg S.L."/>
            <person name="Sanchez-Gracia A."/>
            <person name="Saranga D.J."/>
            <person name="Sato H."/>
            <person name="Schaeffer S.W."/>
            <person name="Schatz M.C."/>
            <person name="Schlenke T."/>
            <person name="Schwartz R."/>
            <person name="Segarra C."/>
            <person name="Singh R.S."/>
            <person name="Sirot L."/>
            <person name="Sirota M."/>
            <person name="Sisneros N.B."/>
            <person name="Smith C.D."/>
            <person name="Smith T.F."/>
            <person name="Spieth J."/>
            <person name="Stage D.E."/>
            <person name="Stark A."/>
            <person name="Stephan W."/>
            <person name="Strausberg R.L."/>
            <person name="Strempel S."/>
            <person name="Sturgill D."/>
            <person name="Sutton G."/>
            <person name="Sutton G.G."/>
            <person name="Tao W."/>
            <person name="Teichmann S."/>
            <person name="Tobari Y.N."/>
            <person name="Tomimura Y."/>
            <person name="Tsolas J.M."/>
            <person name="Valente V.L."/>
            <person name="Venter E."/>
            <person name="Venter J.C."/>
            <person name="Vicario S."/>
            <person name="Vieira F.G."/>
            <person name="Vilella A.J."/>
            <person name="Villasante A."/>
            <person name="Walenz B."/>
            <person name="Wang J."/>
            <person name="Wasserman M."/>
            <person name="Watts T."/>
            <person name="Wilson D."/>
            <person name="Wilson R.K."/>
            <person name="Wing R.A."/>
            <person name="Wolfner M.F."/>
            <person name="Wong A."/>
            <person name="Wong G.K."/>
            <person name="Wu C.I."/>
            <person name="Wu G."/>
            <person name="Yamamoto D."/>
            <person name="Yang H.P."/>
            <person name="Yang S.P."/>
            <person name="Yorke J.A."/>
            <person name="Yoshida K."/>
            <person name="Zdobnov E."/>
            <person name="Zhang P."/>
            <person name="Zhang Y."/>
            <person name="Zimin A.V."/>
            <person name="Baldwin J."/>
            <person name="Abdouelleil A."/>
            <person name="Abdulkadir J."/>
            <person name="Abebe A."/>
            <person name="Abera B."/>
            <person name="Abreu J."/>
            <person name="Acer S.C."/>
            <person name="Aftuck L."/>
            <person name="Alexander A."/>
            <person name="An P."/>
            <person name="Anderson E."/>
            <person name="Anderson S."/>
            <person name="Arachi H."/>
            <person name="Azer M."/>
            <person name="Bachantsang P."/>
            <person name="Barry A."/>
            <person name="Bayul T."/>
            <person name="Berlin A."/>
            <person name="Bessette D."/>
            <person name="Bloom T."/>
            <person name="Blye J."/>
            <person name="Boguslavskiy L."/>
            <person name="Bonnet C."/>
            <person name="Boukhgalter B."/>
            <person name="Bourzgui I."/>
            <person name="Brown A."/>
            <person name="Cahill P."/>
            <person name="Channer S."/>
            <person name="Cheshatsang Y."/>
            <person name="Chuda L."/>
            <person name="Citroen M."/>
            <person name="Collymore A."/>
            <person name="Cooke P."/>
            <person name="Costello M."/>
            <person name="D'Aco K."/>
            <person name="Daza R."/>
            <person name="De Haan G."/>
            <person name="DeGray S."/>
            <person name="DeMaso C."/>
            <person name="Dhargay N."/>
            <person name="Dooley K."/>
            <person name="Dooley E."/>
            <person name="Doricent M."/>
            <person name="Dorje P."/>
            <person name="Dorjee K."/>
            <person name="Dupes A."/>
            <person name="Elong R."/>
            <person name="Falk J."/>
            <person name="Farina A."/>
            <person name="Faro S."/>
            <person name="Ferguson D."/>
            <person name="Fisher S."/>
            <person name="Foley C.D."/>
            <person name="Franke A."/>
            <person name="Friedrich D."/>
            <person name="Gadbois L."/>
            <person name="Gearin G."/>
            <person name="Gearin C.R."/>
            <person name="Giannoukos G."/>
            <person name="Goode T."/>
            <person name="Graham J."/>
            <person name="Grandbois E."/>
            <person name="Grewal S."/>
            <person name="Gyaltsen K."/>
            <person name="Hafez N."/>
            <person name="Hagos B."/>
            <person name="Hall J."/>
            <person name="Henson C."/>
            <person name="Hollinger A."/>
            <person name="Honan T."/>
            <person name="Huard M.D."/>
            <person name="Hughes L."/>
            <person name="Hurhula B."/>
            <person name="Husby M.E."/>
            <person name="Kamat A."/>
            <person name="Kanga B."/>
            <person name="Kashin S."/>
            <person name="Khazanovich D."/>
            <person name="Kisner P."/>
            <person name="Lance K."/>
            <person name="Lara M."/>
            <person name="Lee W."/>
            <person name="Lennon N."/>
            <person name="Letendre F."/>
            <person name="LeVine R."/>
            <person name="Lipovsky A."/>
            <person name="Liu X."/>
            <person name="Liu J."/>
            <person name="Liu S."/>
            <person name="Lokyitsang T."/>
            <person name="Lokyitsang Y."/>
            <person name="Lubonja R."/>
            <person name="Lui A."/>
            <person name="MacDonald P."/>
            <person name="Magnisalis V."/>
            <person name="Maru K."/>
            <person name="Matthews C."/>
            <person name="McCusker W."/>
            <person name="McDonough S."/>
            <person name="Mehta T."/>
            <person name="Meldrim J."/>
            <person name="Meneus L."/>
            <person name="Mihai O."/>
            <person name="Mihalev A."/>
            <person name="Mihova T."/>
            <person name="Mittelman R."/>
            <person name="Mlenga V."/>
            <person name="Montmayeur A."/>
            <person name="Mulrain L."/>
            <person name="Navidi A."/>
            <person name="Naylor J."/>
            <person name="Negash T."/>
            <person name="Nguyen T."/>
            <person name="Nguyen N."/>
            <person name="Nicol R."/>
            <person name="Norbu C."/>
            <person name="Norbu N."/>
            <person name="Novod N."/>
            <person name="O'Neill B."/>
            <person name="Osman S."/>
            <person name="Markiewicz E."/>
            <person name="Oyono O.L."/>
            <person name="Patti C."/>
            <person name="Phunkhang P."/>
            <person name="Pierre F."/>
            <person name="Priest M."/>
            <person name="Raghuraman S."/>
            <person name="Rege F."/>
            <person name="Reyes R."/>
            <person name="Rise C."/>
            <person name="Rogov P."/>
            <person name="Ross K."/>
            <person name="Ryan E."/>
            <person name="Settipalli S."/>
            <person name="Shea T."/>
            <person name="Sherpa N."/>
            <person name="Shi L."/>
            <person name="Shih D."/>
            <person name="Sparrow T."/>
            <person name="Spaulding J."/>
            <person name="Stalker J."/>
            <person name="Stange-Thomann N."/>
            <person name="Stavropoulos S."/>
            <person name="Stone C."/>
            <person name="Strader C."/>
            <person name="Tesfaye S."/>
            <person name="Thomson T."/>
            <person name="Thoulutsang Y."/>
            <person name="Thoulutsang D."/>
            <person name="Topham K."/>
            <person name="Topping I."/>
            <person name="Tsamla T."/>
            <person name="Vassiliev H."/>
            <person name="Vo A."/>
            <person name="Wangchuk T."/>
            <person name="Wangdi T."/>
            <person name="Weiand M."/>
            <person name="Wilkinson J."/>
            <person name="Wilson A."/>
            <person name="Yadav S."/>
            <person name="Young G."/>
            <person name="Yu Q."/>
            <person name="Zembek L."/>
            <person name="Zhong D."/>
            <person name="Zimmer A."/>
            <person name="Zwirko Z."/>
            <person name="Jaffe D.B."/>
            <person name="Alvarez P."/>
            <person name="Brockman W."/>
            <person name="Butler J."/>
            <person name="Chin C."/>
            <person name="Gnerre S."/>
            <person name="Grabherr M."/>
            <person name="Kleber M."/>
            <person name="Mauceli E."/>
            <person name="MacCallum I."/>
        </authorList>
    </citation>
    <scope>NUCLEOTIDE SEQUENCE [LARGE SCALE GENOMIC DNA]</scope>
    <source>
        <strain evidence="4">Tai18E2 / Tucson 14021-0261.01</strain>
    </source>
</reference>